<keyword evidence="1" id="KW-0812">Transmembrane</keyword>
<dbReference type="AlphaFoldDB" id="R7RQE9"/>
<dbReference type="HOGENOM" id="CLU_1626276_0_0_9"/>
<feature type="transmembrane region" description="Helical" evidence="1">
    <location>
        <begin position="135"/>
        <end position="155"/>
    </location>
</feature>
<accession>R7RQE9</accession>
<dbReference type="EMBL" id="CAVN010000088">
    <property type="protein sequence ID" value="CDF57551.1"/>
    <property type="molecule type" value="Genomic_DNA"/>
</dbReference>
<dbReference type="OrthoDB" id="9973163at2"/>
<evidence type="ECO:0000313" key="3">
    <source>
        <dbReference type="Proteomes" id="UP000014923"/>
    </source>
</evidence>
<feature type="transmembrane region" description="Helical" evidence="1">
    <location>
        <begin position="52"/>
        <end position="69"/>
    </location>
</feature>
<name>R7RQE9_9CLOT</name>
<sequence>MKKKIYFSLLTGFIISLTLLISQKIELFSSMNLLFVFIATFIVSVPLKRLGVSYGFISYFFALVLLYLFNFDKKYWLIYSFVGIYPIINYFIEFFTLTISGKKVFKFIWFDSIIILIYLLYGNVLNLNVTKNSKIITIFLFMCIQILFYLYDIIFTKIVKLGR</sequence>
<protein>
    <submittedName>
        <fullName evidence="2">Uncharacterized protein</fullName>
    </submittedName>
</protein>
<keyword evidence="1" id="KW-1133">Transmembrane helix</keyword>
<gene>
    <name evidence="2" type="ORF">TCEL_01465</name>
</gene>
<comment type="caution">
    <text evidence="2">The sequence shown here is derived from an EMBL/GenBank/DDBJ whole genome shotgun (WGS) entry which is preliminary data.</text>
</comment>
<proteinExistence type="predicted"/>
<dbReference type="RefSeq" id="WP_018660806.1">
    <property type="nucleotide sequence ID" value="NZ_HF952018.1"/>
</dbReference>
<feature type="transmembrane region" description="Helical" evidence="1">
    <location>
        <begin position="104"/>
        <end position="123"/>
    </location>
</feature>
<evidence type="ECO:0000256" key="1">
    <source>
        <dbReference type="SAM" id="Phobius"/>
    </source>
</evidence>
<organism evidence="2 3">
    <name type="scientific">Thermobrachium celere DSM 8682</name>
    <dbReference type="NCBI Taxonomy" id="941824"/>
    <lineage>
        <taxon>Bacteria</taxon>
        <taxon>Bacillati</taxon>
        <taxon>Bacillota</taxon>
        <taxon>Clostridia</taxon>
        <taxon>Eubacteriales</taxon>
        <taxon>Clostridiaceae</taxon>
        <taxon>Thermobrachium</taxon>
    </lineage>
</organism>
<reference evidence="2" key="1">
    <citation type="submission" date="2013-03" db="EMBL/GenBank/DDBJ databases">
        <title>Draft genome sequence of the hydrogen-ethanol-producing anaerobic alkalithermophilic Caloramator celere.</title>
        <authorList>
            <person name="Ciranna A."/>
            <person name="Larjo A."/>
            <person name="Kivisto A."/>
            <person name="Santala V."/>
            <person name="Roos C."/>
            <person name="Karp M."/>
        </authorList>
    </citation>
    <scope>NUCLEOTIDE SEQUENCE [LARGE SCALE GENOMIC DNA]</scope>
    <source>
        <strain evidence="2">DSM 8682</strain>
    </source>
</reference>
<evidence type="ECO:0000313" key="2">
    <source>
        <dbReference type="EMBL" id="CDF57551.1"/>
    </source>
</evidence>
<keyword evidence="1" id="KW-0472">Membrane</keyword>
<feature type="transmembrane region" description="Helical" evidence="1">
    <location>
        <begin position="75"/>
        <end position="92"/>
    </location>
</feature>
<feature type="transmembrane region" description="Helical" evidence="1">
    <location>
        <begin position="27"/>
        <end position="45"/>
    </location>
</feature>
<keyword evidence="3" id="KW-1185">Reference proteome</keyword>
<dbReference type="Proteomes" id="UP000014923">
    <property type="component" value="Unassembled WGS sequence"/>
</dbReference>
<feature type="transmembrane region" description="Helical" evidence="1">
    <location>
        <begin position="5"/>
        <end position="21"/>
    </location>
</feature>